<keyword evidence="1" id="KW-1133">Transmembrane helix</keyword>
<dbReference type="AlphaFoldDB" id="A0A9N9DQB7"/>
<accession>A0A9N9DQB7</accession>
<keyword evidence="3" id="KW-1185">Reference proteome</keyword>
<protein>
    <submittedName>
        <fullName evidence="2">5152_t:CDS:1</fullName>
    </submittedName>
</protein>
<dbReference type="Proteomes" id="UP000789831">
    <property type="component" value="Unassembled WGS sequence"/>
</dbReference>
<feature type="transmembrane region" description="Helical" evidence="1">
    <location>
        <begin position="33"/>
        <end position="51"/>
    </location>
</feature>
<evidence type="ECO:0000313" key="3">
    <source>
        <dbReference type="Proteomes" id="UP000789831"/>
    </source>
</evidence>
<gene>
    <name evidence="2" type="ORF">AGERDE_LOCUS11304</name>
</gene>
<organism evidence="2 3">
    <name type="scientific">Ambispora gerdemannii</name>
    <dbReference type="NCBI Taxonomy" id="144530"/>
    <lineage>
        <taxon>Eukaryota</taxon>
        <taxon>Fungi</taxon>
        <taxon>Fungi incertae sedis</taxon>
        <taxon>Mucoromycota</taxon>
        <taxon>Glomeromycotina</taxon>
        <taxon>Glomeromycetes</taxon>
        <taxon>Archaeosporales</taxon>
        <taxon>Ambisporaceae</taxon>
        <taxon>Ambispora</taxon>
    </lineage>
</organism>
<sequence>MTNDLKNKLGATTEQLETVIAPHYTNLEPWQRGLLIIALILFLLFSIYHLTKPDKPLNIKRIIMYNTEQYFDFDSPKKAETKISKKKKQQALLSFLLLAGAAYYYFMIYLPEEETKQLEVKLQAEIDRVKNAKPDDVAEMLTDLQTYQQ</sequence>
<comment type="caution">
    <text evidence="2">The sequence shown here is derived from an EMBL/GenBank/DDBJ whole genome shotgun (WGS) entry which is preliminary data.</text>
</comment>
<keyword evidence="1" id="KW-0812">Transmembrane</keyword>
<feature type="transmembrane region" description="Helical" evidence="1">
    <location>
        <begin position="91"/>
        <end position="110"/>
    </location>
</feature>
<dbReference type="OrthoDB" id="10629646at2759"/>
<reference evidence="2" key="1">
    <citation type="submission" date="2021-06" db="EMBL/GenBank/DDBJ databases">
        <authorList>
            <person name="Kallberg Y."/>
            <person name="Tangrot J."/>
            <person name="Rosling A."/>
        </authorList>
    </citation>
    <scope>NUCLEOTIDE SEQUENCE</scope>
    <source>
        <strain evidence="2">MT106</strain>
    </source>
</reference>
<name>A0A9N9DQB7_9GLOM</name>
<proteinExistence type="predicted"/>
<keyword evidence="1" id="KW-0472">Membrane</keyword>
<dbReference type="EMBL" id="CAJVPL010004522">
    <property type="protein sequence ID" value="CAG8648554.1"/>
    <property type="molecule type" value="Genomic_DNA"/>
</dbReference>
<evidence type="ECO:0000256" key="1">
    <source>
        <dbReference type="SAM" id="Phobius"/>
    </source>
</evidence>
<evidence type="ECO:0000313" key="2">
    <source>
        <dbReference type="EMBL" id="CAG8648554.1"/>
    </source>
</evidence>